<evidence type="ECO:0000313" key="2">
    <source>
        <dbReference type="EMBL" id="KAK6639498.1"/>
    </source>
</evidence>
<evidence type="ECO:0000313" key="3">
    <source>
        <dbReference type="Proteomes" id="UP001372834"/>
    </source>
</evidence>
<name>A0AAN8S1Y8_POLSC</name>
<dbReference type="AlphaFoldDB" id="A0AAN8S1Y8"/>
<reference evidence="2 3" key="1">
    <citation type="submission" date="2023-10" db="EMBL/GenBank/DDBJ databases">
        <title>Genomes of two closely related lineages of the louse Polyplax serrata with different host specificities.</title>
        <authorList>
            <person name="Martinu J."/>
            <person name="Tarabai H."/>
            <person name="Stefka J."/>
            <person name="Hypsa V."/>
        </authorList>
    </citation>
    <scope>NUCLEOTIDE SEQUENCE [LARGE SCALE GENOMIC DNA]</scope>
    <source>
        <strain evidence="2">HR10_N</strain>
    </source>
</reference>
<organism evidence="2 3">
    <name type="scientific">Polyplax serrata</name>
    <name type="common">Common mouse louse</name>
    <dbReference type="NCBI Taxonomy" id="468196"/>
    <lineage>
        <taxon>Eukaryota</taxon>
        <taxon>Metazoa</taxon>
        <taxon>Ecdysozoa</taxon>
        <taxon>Arthropoda</taxon>
        <taxon>Hexapoda</taxon>
        <taxon>Insecta</taxon>
        <taxon>Pterygota</taxon>
        <taxon>Neoptera</taxon>
        <taxon>Paraneoptera</taxon>
        <taxon>Psocodea</taxon>
        <taxon>Troctomorpha</taxon>
        <taxon>Phthiraptera</taxon>
        <taxon>Anoplura</taxon>
        <taxon>Polyplacidae</taxon>
        <taxon>Polyplax</taxon>
    </lineage>
</organism>
<proteinExistence type="predicted"/>
<dbReference type="Proteomes" id="UP001372834">
    <property type="component" value="Unassembled WGS sequence"/>
</dbReference>
<keyword evidence="1" id="KW-0175">Coiled coil</keyword>
<accession>A0AAN8S1Y8</accession>
<gene>
    <name evidence="2" type="ORF">RUM43_007771</name>
</gene>
<protein>
    <submittedName>
        <fullName evidence="2">Uncharacterized protein</fullName>
    </submittedName>
</protein>
<sequence length="188" mass="21701">MTDVLDEILDHLSPSTLEIVQNYGDNSIQDSKNLDQLLAEFQEIRLGQMTKELQRRCLNIKYKSAENSQILTKLLKDLKLQESLNTSCDYNQRIEALMKQLNAYNEKIKEQSKNEGSINSAQLFKETENLFEEIEKMRLNVTEAKNKYKCFDGIPPTIEGAKKAVEEIKQQIILQEKQIDSLFLNPAT</sequence>
<evidence type="ECO:0000256" key="1">
    <source>
        <dbReference type="SAM" id="Coils"/>
    </source>
</evidence>
<feature type="coiled-coil region" evidence="1">
    <location>
        <begin position="91"/>
        <end position="178"/>
    </location>
</feature>
<dbReference type="EMBL" id="JAWJWE010000003">
    <property type="protein sequence ID" value="KAK6639498.1"/>
    <property type="molecule type" value="Genomic_DNA"/>
</dbReference>
<comment type="caution">
    <text evidence="2">The sequence shown here is derived from an EMBL/GenBank/DDBJ whole genome shotgun (WGS) entry which is preliminary data.</text>
</comment>